<evidence type="ECO:0000313" key="1">
    <source>
        <dbReference type="EMBL" id="VGO16610.1"/>
    </source>
</evidence>
<protein>
    <recommendedName>
        <fullName evidence="3">DUF4160 domain-containing protein</fullName>
    </recommendedName>
</protein>
<keyword evidence="2" id="KW-1185">Reference proteome</keyword>
<dbReference type="Proteomes" id="UP000366872">
    <property type="component" value="Unassembled WGS sequence"/>
</dbReference>
<reference evidence="1 2" key="1">
    <citation type="submission" date="2019-04" db="EMBL/GenBank/DDBJ databases">
        <authorList>
            <person name="Van Vliet M D."/>
        </authorList>
    </citation>
    <scope>NUCLEOTIDE SEQUENCE [LARGE SCALE GENOMIC DNA]</scope>
    <source>
        <strain evidence="1 2">F1</strain>
    </source>
</reference>
<dbReference type="InterPro" id="IPR025427">
    <property type="entry name" value="DUF4160"/>
</dbReference>
<dbReference type="EMBL" id="CAAHFG010000003">
    <property type="protein sequence ID" value="VGO16610.1"/>
    <property type="molecule type" value="Genomic_DNA"/>
</dbReference>
<gene>
    <name evidence="1" type="ORF">PDESU_05201</name>
</gene>
<accession>A0A6C2U984</accession>
<sequence length="89" mass="10428">MPVISMFYGIIVHMYFMDNRRHKKPHIHVSYQEQEAVIALPDGETLEGNLPANKLKLVLAWMEIHRDELMADWELAAKGQQPYKIDPLR</sequence>
<organism evidence="1 2">
    <name type="scientific">Pontiella desulfatans</name>
    <dbReference type="NCBI Taxonomy" id="2750659"/>
    <lineage>
        <taxon>Bacteria</taxon>
        <taxon>Pseudomonadati</taxon>
        <taxon>Kiritimatiellota</taxon>
        <taxon>Kiritimatiellia</taxon>
        <taxon>Kiritimatiellales</taxon>
        <taxon>Pontiellaceae</taxon>
        <taxon>Pontiella</taxon>
    </lineage>
</organism>
<dbReference type="AlphaFoldDB" id="A0A6C2U984"/>
<dbReference type="RefSeq" id="WP_136082101.1">
    <property type="nucleotide sequence ID" value="NZ_CAAHFG010000003.1"/>
</dbReference>
<name>A0A6C2U984_PONDE</name>
<evidence type="ECO:0008006" key="3">
    <source>
        <dbReference type="Google" id="ProtNLM"/>
    </source>
</evidence>
<dbReference type="Pfam" id="PF13711">
    <property type="entry name" value="DUF4160"/>
    <property type="match status" value="1"/>
</dbReference>
<proteinExistence type="predicted"/>
<evidence type="ECO:0000313" key="2">
    <source>
        <dbReference type="Proteomes" id="UP000366872"/>
    </source>
</evidence>